<dbReference type="EMBL" id="JAAAIL010002804">
    <property type="protein sequence ID" value="KAG0254421.1"/>
    <property type="molecule type" value="Genomic_DNA"/>
</dbReference>
<dbReference type="Proteomes" id="UP001194580">
    <property type="component" value="Unassembled WGS sequence"/>
</dbReference>
<reference evidence="1" key="1">
    <citation type="journal article" date="2020" name="Fungal Divers.">
        <title>Resolving the Mortierellaceae phylogeny through synthesis of multi-gene phylogenetics and phylogenomics.</title>
        <authorList>
            <person name="Vandepol N."/>
            <person name="Liber J."/>
            <person name="Desiro A."/>
            <person name="Na H."/>
            <person name="Kennedy M."/>
            <person name="Barry K."/>
            <person name="Grigoriev I.V."/>
            <person name="Miller A.N."/>
            <person name="O'Donnell K."/>
            <person name="Stajich J.E."/>
            <person name="Bonito G."/>
        </authorList>
    </citation>
    <scope>NUCLEOTIDE SEQUENCE</scope>
    <source>
        <strain evidence="1">NRRL 28262</strain>
    </source>
</reference>
<keyword evidence="2" id="KW-1185">Reference proteome</keyword>
<feature type="non-terminal residue" evidence="1">
    <location>
        <position position="184"/>
    </location>
</feature>
<evidence type="ECO:0000313" key="1">
    <source>
        <dbReference type="EMBL" id="KAG0254421.1"/>
    </source>
</evidence>
<comment type="caution">
    <text evidence="1">The sequence shown here is derived from an EMBL/GenBank/DDBJ whole genome shotgun (WGS) entry which is preliminary data.</text>
</comment>
<dbReference type="AlphaFoldDB" id="A0AAD4D1R1"/>
<sequence length="184" mass="20317">SYGRGRDVDIHAEKPICIGEGVSSISQPSTSGLYPHAAVCRIQHDKNDLRLVLGCKIFNVLFTELWRLDKDCSSERAFTAGSCSSAFPLVGNEEVRIFIDERSFTLASDVVSGKYVPRFQIDFLRQIRSHLCSPHSYRMGRASSPLLWNMVSAQAATIFTLSMVRPGSADGPMVSSLLSRMAKD</sequence>
<feature type="non-terminal residue" evidence="1">
    <location>
        <position position="1"/>
    </location>
</feature>
<accession>A0AAD4D1R1</accession>
<gene>
    <name evidence="1" type="ORF">BGZ95_006043</name>
</gene>
<protein>
    <submittedName>
        <fullName evidence="1">Uncharacterized protein</fullName>
    </submittedName>
</protein>
<proteinExistence type="predicted"/>
<name>A0AAD4D1R1_9FUNG</name>
<organism evidence="1 2">
    <name type="scientific">Linnemannia exigua</name>
    <dbReference type="NCBI Taxonomy" id="604196"/>
    <lineage>
        <taxon>Eukaryota</taxon>
        <taxon>Fungi</taxon>
        <taxon>Fungi incertae sedis</taxon>
        <taxon>Mucoromycota</taxon>
        <taxon>Mortierellomycotina</taxon>
        <taxon>Mortierellomycetes</taxon>
        <taxon>Mortierellales</taxon>
        <taxon>Mortierellaceae</taxon>
        <taxon>Linnemannia</taxon>
    </lineage>
</organism>
<evidence type="ECO:0000313" key="2">
    <source>
        <dbReference type="Proteomes" id="UP001194580"/>
    </source>
</evidence>